<keyword evidence="2" id="KW-0812">Transmembrane</keyword>
<feature type="compositionally biased region" description="Acidic residues" evidence="1">
    <location>
        <begin position="321"/>
        <end position="333"/>
    </location>
</feature>
<comment type="caution">
    <text evidence="3">The sequence shown here is derived from an EMBL/GenBank/DDBJ whole genome shotgun (WGS) entry which is preliminary data.</text>
</comment>
<protein>
    <submittedName>
        <fullName evidence="3">Uncharacterized protein</fullName>
    </submittedName>
</protein>
<dbReference type="AlphaFoldDB" id="A0A921LTH3"/>
<dbReference type="EMBL" id="DYUZ01000023">
    <property type="protein sequence ID" value="HJG37366.1"/>
    <property type="molecule type" value="Genomic_DNA"/>
</dbReference>
<dbReference type="RefSeq" id="WP_273190106.1">
    <property type="nucleotide sequence ID" value="NZ_DYUZ01000023.1"/>
</dbReference>
<gene>
    <name evidence="3" type="ORF">K8V70_05835</name>
</gene>
<feature type="compositionally biased region" description="Basic and acidic residues" evidence="1">
    <location>
        <begin position="299"/>
        <end position="313"/>
    </location>
</feature>
<reference evidence="3" key="2">
    <citation type="submission" date="2021-09" db="EMBL/GenBank/DDBJ databases">
        <authorList>
            <person name="Gilroy R."/>
        </authorList>
    </citation>
    <scope>NUCLEOTIDE SEQUENCE</scope>
    <source>
        <strain evidence="3">ChiHjej13B12-9602</strain>
    </source>
</reference>
<evidence type="ECO:0000313" key="3">
    <source>
        <dbReference type="EMBL" id="HJG37366.1"/>
    </source>
</evidence>
<evidence type="ECO:0000256" key="1">
    <source>
        <dbReference type="SAM" id="MobiDB-lite"/>
    </source>
</evidence>
<name>A0A921LTH3_9ACTN</name>
<organism evidence="3 4">
    <name type="scientific">Enorma phocaeensis</name>
    <dbReference type="NCBI Taxonomy" id="1871019"/>
    <lineage>
        <taxon>Bacteria</taxon>
        <taxon>Bacillati</taxon>
        <taxon>Actinomycetota</taxon>
        <taxon>Coriobacteriia</taxon>
        <taxon>Coriobacteriales</taxon>
        <taxon>Coriobacteriaceae</taxon>
        <taxon>Enorma</taxon>
    </lineage>
</organism>
<sequence>MRKHDKLTSDEVAELFSEIDASGLVDPVRVRDREKRIGAWRAARHAGDREALERLDEEDRRSRVGRTIDPLSDDDPSGSKVGSTISRFGIVLIVGVIVFVVGMQIGYGIMRRLNTANLSESVNVDTVRRALEGGVEWGNGFTQFPEEYTIVEADERTGVVEVDVLSTSSSNELELFSNSQLESSALATNALLNDNINRVVYNVAARVDENGDIVGDTWFSMGNETVATRDMFSFIWTKSRSGESSNIGWELRIVGMDEQVAQRIQEQVNSVSSIIETPGADQTDIDAQERELQMERDLMGSEAYRGGEPDRSLADVLEGSAPEEQESFDQGVD</sequence>
<feature type="region of interest" description="Disordered" evidence="1">
    <location>
        <begin position="299"/>
        <end position="333"/>
    </location>
</feature>
<feature type="transmembrane region" description="Helical" evidence="2">
    <location>
        <begin position="88"/>
        <end position="110"/>
    </location>
</feature>
<keyword evidence="2" id="KW-1133">Transmembrane helix</keyword>
<dbReference type="Proteomes" id="UP000753256">
    <property type="component" value="Unassembled WGS sequence"/>
</dbReference>
<evidence type="ECO:0000313" key="4">
    <source>
        <dbReference type="Proteomes" id="UP000753256"/>
    </source>
</evidence>
<accession>A0A921LTH3</accession>
<evidence type="ECO:0000256" key="2">
    <source>
        <dbReference type="SAM" id="Phobius"/>
    </source>
</evidence>
<proteinExistence type="predicted"/>
<keyword evidence="2" id="KW-0472">Membrane</keyword>
<reference evidence="3" key="1">
    <citation type="journal article" date="2021" name="PeerJ">
        <title>Extensive microbial diversity within the chicken gut microbiome revealed by metagenomics and culture.</title>
        <authorList>
            <person name="Gilroy R."/>
            <person name="Ravi A."/>
            <person name="Getino M."/>
            <person name="Pursley I."/>
            <person name="Horton D.L."/>
            <person name="Alikhan N.F."/>
            <person name="Baker D."/>
            <person name="Gharbi K."/>
            <person name="Hall N."/>
            <person name="Watson M."/>
            <person name="Adriaenssens E.M."/>
            <person name="Foster-Nyarko E."/>
            <person name="Jarju S."/>
            <person name="Secka A."/>
            <person name="Antonio M."/>
            <person name="Oren A."/>
            <person name="Chaudhuri R.R."/>
            <person name="La Ragione R."/>
            <person name="Hildebrand F."/>
            <person name="Pallen M.J."/>
        </authorList>
    </citation>
    <scope>NUCLEOTIDE SEQUENCE</scope>
    <source>
        <strain evidence="3">ChiHjej13B12-9602</strain>
    </source>
</reference>